<name>A0A194RB64_PAPMA</name>
<dbReference type="GO" id="GO:0000978">
    <property type="term" value="F:RNA polymerase II cis-regulatory region sequence-specific DNA binding"/>
    <property type="evidence" value="ECO:0007669"/>
    <property type="project" value="TreeGrafter"/>
</dbReference>
<organism evidence="9 10">
    <name type="scientific">Papilio machaon</name>
    <name type="common">Old World swallowtail butterfly</name>
    <dbReference type="NCBI Taxonomy" id="76193"/>
    <lineage>
        <taxon>Eukaryota</taxon>
        <taxon>Metazoa</taxon>
        <taxon>Ecdysozoa</taxon>
        <taxon>Arthropoda</taxon>
        <taxon>Hexapoda</taxon>
        <taxon>Insecta</taxon>
        <taxon>Pterygota</taxon>
        <taxon>Neoptera</taxon>
        <taxon>Endopterygota</taxon>
        <taxon>Lepidoptera</taxon>
        <taxon>Glossata</taxon>
        <taxon>Ditrysia</taxon>
        <taxon>Papilionoidea</taxon>
        <taxon>Papilionidae</taxon>
        <taxon>Papilioninae</taxon>
        <taxon>Papilio</taxon>
    </lineage>
</organism>
<gene>
    <name evidence="9" type="ORF">RR48_13581</name>
</gene>
<dbReference type="InterPro" id="IPR020479">
    <property type="entry name" value="HD_metazoa"/>
</dbReference>
<keyword evidence="10" id="KW-1185">Reference proteome</keyword>
<keyword evidence="2 5" id="KW-0238">DNA-binding</keyword>
<sequence length="384" mass="43838">MSVSSTVNGQSSPLTTRLYATTPNTSDYQWTQDNSVLTTTNSQWSEAPPPEYKVYPMANFSDANGSLMNSKMNIVSSTSYYNGQDINNTFLPTCQRDILNTNGICGNNPIRPPLLGVMNTPIMVPCQRNGPSIPQRNWNSHGTTERYNRPIWVPPKAPNGVKKHKRVRTAFTSHQMMELEQEYARTRYLDRARRIELAETLVLNERTIKIWFQNRRMKEKKDRAENYDDSEEPSTTDSSPEMISKVMPVHTHEHFSMQCNAPNGVYHQGSNYYVEQYPSTPTTLMPQLPMYQMNMPQEPQRMVQESYPISGLDSNVDVGLKFEPLQPNLLKTEPFEPCESNETYSLDGSPAHSDISAIDSGKSDINEQNWDLSWIRSINFQDEA</sequence>
<dbReference type="EMBL" id="KQ460473">
    <property type="protein sequence ID" value="KPJ14510.1"/>
    <property type="molecule type" value="Genomic_DNA"/>
</dbReference>
<dbReference type="InterPro" id="IPR001356">
    <property type="entry name" value="HD"/>
</dbReference>
<dbReference type="InterPro" id="IPR009057">
    <property type="entry name" value="Homeodomain-like_sf"/>
</dbReference>
<dbReference type="Pfam" id="PF00046">
    <property type="entry name" value="Homeodomain"/>
    <property type="match status" value="1"/>
</dbReference>
<keyword evidence="3 5" id="KW-0371">Homeobox</keyword>
<accession>A0A194RB64</accession>
<evidence type="ECO:0000256" key="2">
    <source>
        <dbReference type="ARBA" id="ARBA00023125"/>
    </source>
</evidence>
<dbReference type="AlphaFoldDB" id="A0A194RB64"/>
<feature type="domain" description="Homeobox" evidence="8">
    <location>
        <begin position="162"/>
        <end position="222"/>
    </location>
</feature>
<dbReference type="STRING" id="76193.A0A194RB64"/>
<evidence type="ECO:0000256" key="1">
    <source>
        <dbReference type="ARBA" id="ARBA00004123"/>
    </source>
</evidence>
<evidence type="ECO:0000256" key="6">
    <source>
        <dbReference type="RuleBase" id="RU000682"/>
    </source>
</evidence>
<evidence type="ECO:0000256" key="5">
    <source>
        <dbReference type="PROSITE-ProRule" id="PRU00108"/>
    </source>
</evidence>
<evidence type="ECO:0000313" key="10">
    <source>
        <dbReference type="Proteomes" id="UP000053240"/>
    </source>
</evidence>
<dbReference type="InterPro" id="IPR017970">
    <property type="entry name" value="Homeobox_CS"/>
</dbReference>
<evidence type="ECO:0000313" key="9">
    <source>
        <dbReference type="EMBL" id="KPJ14510.1"/>
    </source>
</evidence>
<dbReference type="GO" id="GO:0000981">
    <property type="term" value="F:DNA-binding transcription factor activity, RNA polymerase II-specific"/>
    <property type="evidence" value="ECO:0007669"/>
    <property type="project" value="InterPro"/>
</dbReference>
<keyword evidence="4 5" id="KW-0539">Nucleus</keyword>
<proteinExistence type="predicted"/>
<dbReference type="PRINTS" id="PR00024">
    <property type="entry name" value="HOMEOBOX"/>
</dbReference>
<dbReference type="OrthoDB" id="6159439at2759"/>
<dbReference type="PANTHER" id="PTHR45664">
    <property type="entry name" value="PROTEIN ZERKNUELLT 1-RELATED"/>
    <property type="match status" value="1"/>
</dbReference>
<dbReference type="PROSITE" id="PS50071">
    <property type="entry name" value="HOMEOBOX_2"/>
    <property type="match status" value="1"/>
</dbReference>
<protein>
    <submittedName>
        <fullName evidence="9">Homeobox protein Hox-B3</fullName>
    </submittedName>
</protein>
<reference evidence="9 10" key="1">
    <citation type="journal article" date="2015" name="Nat. Commun.">
        <title>Outbred genome sequencing and CRISPR/Cas9 gene editing in butterflies.</title>
        <authorList>
            <person name="Li X."/>
            <person name="Fan D."/>
            <person name="Zhang W."/>
            <person name="Liu G."/>
            <person name="Zhang L."/>
            <person name="Zhao L."/>
            <person name="Fang X."/>
            <person name="Chen L."/>
            <person name="Dong Y."/>
            <person name="Chen Y."/>
            <person name="Ding Y."/>
            <person name="Zhao R."/>
            <person name="Feng M."/>
            <person name="Zhu Y."/>
            <person name="Feng Y."/>
            <person name="Jiang X."/>
            <person name="Zhu D."/>
            <person name="Xiang H."/>
            <person name="Feng X."/>
            <person name="Li S."/>
            <person name="Wang J."/>
            <person name="Zhang G."/>
            <person name="Kronforst M.R."/>
            <person name="Wang W."/>
        </authorList>
    </citation>
    <scope>NUCLEOTIDE SEQUENCE [LARGE SCALE GENOMIC DNA]</scope>
    <source>
        <strain evidence="9">Ya'a_city_454_Pm</strain>
        <tissue evidence="9">Whole body</tissue>
    </source>
</reference>
<dbReference type="KEGG" id="pmac:106711398"/>
<evidence type="ECO:0000256" key="7">
    <source>
        <dbReference type="SAM" id="MobiDB-lite"/>
    </source>
</evidence>
<dbReference type="GO" id="GO:0005634">
    <property type="term" value="C:nucleus"/>
    <property type="evidence" value="ECO:0007669"/>
    <property type="project" value="UniProtKB-SubCell"/>
</dbReference>
<dbReference type="SUPFAM" id="SSF46689">
    <property type="entry name" value="Homeodomain-like"/>
    <property type="match status" value="1"/>
</dbReference>
<dbReference type="GO" id="GO:0045944">
    <property type="term" value="P:positive regulation of transcription by RNA polymerase II"/>
    <property type="evidence" value="ECO:0007669"/>
    <property type="project" value="UniProtKB-ARBA"/>
</dbReference>
<dbReference type="Proteomes" id="UP000053240">
    <property type="component" value="Unassembled WGS sequence"/>
</dbReference>
<dbReference type="PROSITE" id="PS00027">
    <property type="entry name" value="HOMEOBOX_1"/>
    <property type="match status" value="1"/>
</dbReference>
<dbReference type="Gene3D" id="1.10.10.60">
    <property type="entry name" value="Homeodomain-like"/>
    <property type="match status" value="1"/>
</dbReference>
<evidence type="ECO:0000256" key="3">
    <source>
        <dbReference type="ARBA" id="ARBA00023155"/>
    </source>
</evidence>
<evidence type="ECO:0000259" key="8">
    <source>
        <dbReference type="PROSITE" id="PS50071"/>
    </source>
</evidence>
<feature type="DNA-binding region" description="Homeobox" evidence="5">
    <location>
        <begin position="164"/>
        <end position="223"/>
    </location>
</feature>
<evidence type="ECO:0000256" key="4">
    <source>
        <dbReference type="ARBA" id="ARBA00023242"/>
    </source>
</evidence>
<dbReference type="FunCoup" id="A0A194RB64">
    <property type="interactions" value="3"/>
</dbReference>
<feature type="region of interest" description="Disordered" evidence="7">
    <location>
        <begin position="219"/>
        <end position="241"/>
    </location>
</feature>
<dbReference type="SMART" id="SM00389">
    <property type="entry name" value="HOX"/>
    <property type="match status" value="1"/>
</dbReference>
<dbReference type="InParanoid" id="A0A194RB64"/>
<dbReference type="CDD" id="cd00086">
    <property type="entry name" value="homeodomain"/>
    <property type="match status" value="1"/>
</dbReference>
<comment type="subcellular location">
    <subcellularLocation>
        <location evidence="1 5 6">Nucleus</location>
    </subcellularLocation>
</comment>
<dbReference type="PANTHER" id="PTHR45664:SF12">
    <property type="entry name" value="PANCREAS_DUODENUM HOMEOBOX PROTEIN 1"/>
    <property type="match status" value="1"/>
</dbReference>